<feature type="domain" description="RanBD1" evidence="2">
    <location>
        <begin position="1"/>
        <end position="75"/>
    </location>
</feature>
<gene>
    <name evidence="3" type="ORF">FQA47_006303</name>
</gene>
<dbReference type="Proteomes" id="UP000646548">
    <property type="component" value="Unassembled WGS sequence"/>
</dbReference>
<dbReference type="GO" id="GO:0005643">
    <property type="term" value="C:nuclear pore"/>
    <property type="evidence" value="ECO:0007669"/>
    <property type="project" value="TreeGrafter"/>
</dbReference>
<sequence>MRRDQVLKLCANHWISEAMKLEPMKGAEKAWVWSAMDFSEDGEGKIEQLAVRFKLQETANTFKQAFEDSKVAQAKAELMTPVVSRLAAPKDATPPGFPSSPVCGSAAIAVLEETTKERTEPPPDAKPFAAAPQSPVNPSKTVVSPPKFVFGTDSLQKIFGTLKSQPEASTPAGKAKDPGSSVKSPLPAPAFQMHTGSAEAAADGSRLEDDSEVEVLFVKEPTAEQAALARKLLLPLTFFCYKNEPGYTSDTETDDEDFESAVKALNGKLYPDSPQAAASDSESFCQFVWEKRPTPEEEEKAKSLQLPPTFFCGLSTSDSDTDH</sequence>
<dbReference type="EMBL" id="WKFB01000020">
    <property type="protein sequence ID" value="KAF6738712.1"/>
    <property type="molecule type" value="Genomic_DNA"/>
</dbReference>
<dbReference type="SUPFAM" id="SSF50729">
    <property type="entry name" value="PH domain-like"/>
    <property type="match status" value="1"/>
</dbReference>
<dbReference type="GO" id="GO:0016874">
    <property type="term" value="F:ligase activity"/>
    <property type="evidence" value="ECO:0007669"/>
    <property type="project" value="UniProtKB-KW"/>
</dbReference>
<dbReference type="InterPro" id="IPR000156">
    <property type="entry name" value="Ran_bind_dom"/>
</dbReference>
<dbReference type="Gene3D" id="2.30.29.30">
    <property type="entry name" value="Pleckstrin-homology domain (PH domain)/Phosphotyrosine-binding domain (PTB)"/>
    <property type="match status" value="1"/>
</dbReference>
<feature type="region of interest" description="Disordered" evidence="1">
    <location>
        <begin position="163"/>
        <end position="190"/>
    </location>
</feature>
<comment type="caution">
    <text evidence="3">The sequence shown here is derived from an EMBL/GenBank/DDBJ whole genome shotgun (WGS) entry which is preliminary data.</text>
</comment>
<dbReference type="InterPro" id="IPR011993">
    <property type="entry name" value="PH-like_dom_sf"/>
</dbReference>
<dbReference type="GO" id="GO:0005737">
    <property type="term" value="C:cytoplasm"/>
    <property type="evidence" value="ECO:0007669"/>
    <property type="project" value="TreeGrafter"/>
</dbReference>
<organism evidence="3 4">
    <name type="scientific">Oryzias melastigma</name>
    <name type="common">Marine medaka</name>
    <dbReference type="NCBI Taxonomy" id="30732"/>
    <lineage>
        <taxon>Eukaryota</taxon>
        <taxon>Metazoa</taxon>
        <taxon>Chordata</taxon>
        <taxon>Craniata</taxon>
        <taxon>Vertebrata</taxon>
        <taxon>Euteleostomi</taxon>
        <taxon>Actinopterygii</taxon>
        <taxon>Neopterygii</taxon>
        <taxon>Teleostei</taxon>
        <taxon>Neoteleostei</taxon>
        <taxon>Acanthomorphata</taxon>
        <taxon>Ovalentaria</taxon>
        <taxon>Atherinomorphae</taxon>
        <taxon>Beloniformes</taxon>
        <taxon>Adrianichthyidae</taxon>
        <taxon>Oryziinae</taxon>
        <taxon>Oryzias</taxon>
    </lineage>
</organism>
<keyword evidence="3" id="KW-0436">Ligase</keyword>
<dbReference type="Pfam" id="PF12185">
    <property type="entry name" value="IR1-M"/>
    <property type="match status" value="2"/>
</dbReference>
<reference evidence="3" key="1">
    <citation type="journal article" name="BMC Genomics">
        <title>Long-read sequencing and de novo genome assembly of marine medaka (Oryzias melastigma).</title>
        <authorList>
            <person name="Liang P."/>
            <person name="Saqib H.S.A."/>
            <person name="Ni X."/>
            <person name="Shen Y."/>
        </authorList>
    </citation>
    <scope>NUCLEOTIDE SEQUENCE</scope>
    <source>
        <strain evidence="3">Bigg-433</strain>
    </source>
</reference>
<name>A0A834L0I2_ORYME</name>
<dbReference type="PANTHER" id="PTHR23138:SF87">
    <property type="entry name" value="E3 SUMO-PROTEIN LIGASE RANBP2"/>
    <property type="match status" value="1"/>
</dbReference>
<evidence type="ECO:0000313" key="4">
    <source>
        <dbReference type="Proteomes" id="UP000646548"/>
    </source>
</evidence>
<feature type="region of interest" description="Disordered" evidence="1">
    <location>
        <begin position="115"/>
        <end position="142"/>
    </location>
</feature>
<accession>A0A834L0I2</accession>
<evidence type="ECO:0000313" key="3">
    <source>
        <dbReference type="EMBL" id="KAF6738712.1"/>
    </source>
</evidence>
<protein>
    <submittedName>
        <fullName evidence="3">E3 SUMO-protein ligase RanBP2</fullName>
    </submittedName>
</protein>
<evidence type="ECO:0000256" key="1">
    <source>
        <dbReference type="SAM" id="MobiDB-lite"/>
    </source>
</evidence>
<dbReference type="PANTHER" id="PTHR23138">
    <property type="entry name" value="RAN BINDING PROTEIN"/>
    <property type="match status" value="1"/>
</dbReference>
<dbReference type="AlphaFoldDB" id="A0A834L0I2"/>
<evidence type="ECO:0000259" key="2">
    <source>
        <dbReference type="PROSITE" id="PS50196"/>
    </source>
</evidence>
<dbReference type="SMART" id="SM00160">
    <property type="entry name" value="RanBD"/>
    <property type="match status" value="1"/>
</dbReference>
<proteinExistence type="predicted"/>
<dbReference type="InterPro" id="IPR022011">
    <property type="entry name" value="IR1-M"/>
</dbReference>
<dbReference type="PROSITE" id="PS50196">
    <property type="entry name" value="RANBD1"/>
    <property type="match status" value="1"/>
</dbReference>
<dbReference type="GO" id="GO:0005096">
    <property type="term" value="F:GTPase activator activity"/>
    <property type="evidence" value="ECO:0007669"/>
    <property type="project" value="TreeGrafter"/>
</dbReference>
<dbReference type="InterPro" id="IPR045255">
    <property type="entry name" value="RanBP1-like"/>
</dbReference>
<dbReference type="Pfam" id="PF00638">
    <property type="entry name" value="Ran_BP1"/>
    <property type="match status" value="1"/>
</dbReference>